<organism evidence="1 2">
    <name type="scientific">Fusarium avenaceum</name>
    <dbReference type="NCBI Taxonomy" id="40199"/>
    <lineage>
        <taxon>Eukaryota</taxon>
        <taxon>Fungi</taxon>
        <taxon>Dikarya</taxon>
        <taxon>Ascomycota</taxon>
        <taxon>Pezizomycotina</taxon>
        <taxon>Sordariomycetes</taxon>
        <taxon>Hypocreomycetidae</taxon>
        <taxon>Hypocreales</taxon>
        <taxon>Nectriaceae</taxon>
        <taxon>Fusarium</taxon>
        <taxon>Fusarium tricinctum species complex</taxon>
    </lineage>
</organism>
<name>A0A9P7GSS3_9HYPO</name>
<comment type="caution">
    <text evidence="1">The sequence shown here is derived from an EMBL/GenBank/DDBJ whole genome shotgun (WGS) entry which is preliminary data.</text>
</comment>
<dbReference type="InterPro" id="IPR056539">
    <property type="entry name" value="NuiA-like"/>
</dbReference>
<dbReference type="Proteomes" id="UP000782241">
    <property type="component" value="Unassembled WGS sequence"/>
</dbReference>
<dbReference type="Pfam" id="PF23151">
    <property type="entry name" value="NuiA_2"/>
    <property type="match status" value="1"/>
</dbReference>
<accession>A0A9P7GSS3</accession>
<dbReference type="PANTHER" id="PTHR42093:SF1">
    <property type="match status" value="1"/>
</dbReference>
<keyword evidence="2" id="KW-1185">Reference proteome</keyword>
<gene>
    <name evidence="1" type="ORF">KAF25_009075</name>
</gene>
<reference evidence="1" key="1">
    <citation type="submission" date="2021-04" db="EMBL/GenBank/DDBJ databases">
        <title>Draft genome of Fusarium avenaceum strain F156N33, isolated from an atmospheric sample in Virginia.</title>
        <authorList>
            <person name="Yang S."/>
            <person name="Vinatzer B.A."/>
            <person name="Coleman J."/>
        </authorList>
    </citation>
    <scope>NUCLEOTIDE SEQUENCE</scope>
    <source>
        <strain evidence="1">F156N33</strain>
    </source>
</reference>
<proteinExistence type="predicted"/>
<evidence type="ECO:0000313" key="1">
    <source>
        <dbReference type="EMBL" id="KAG5656199.1"/>
    </source>
</evidence>
<evidence type="ECO:0000313" key="2">
    <source>
        <dbReference type="Proteomes" id="UP000782241"/>
    </source>
</evidence>
<dbReference type="EMBL" id="JAGPUO010000023">
    <property type="protein sequence ID" value="KAG5656199.1"/>
    <property type="molecule type" value="Genomic_DNA"/>
</dbReference>
<dbReference type="PANTHER" id="PTHR42093">
    <property type="match status" value="1"/>
</dbReference>
<dbReference type="AlphaFoldDB" id="A0A9P7GSS3"/>
<sequence>MGENKNKGANKASSQSILGAASPSTTALITTSAIAKDPILGYRLRVLLYDFLNITKDPNSEKRINSTTNEYYLSGPYFDETQATTLKGAIIDVELDGLDEADADVIDRITQQGQSFETAVRVLFSSFIDKRHASGDTRPCGPHHLAPISLPMTLRTSSKRLLNLNLGSLLLHKQHIPRRTNLLRISQLSLRLLSNSRPLKMSNDDDYMSFLNKANQDNGTGAGASAQEKTAFKAKDHGVEVPKAIAEVCKKAVYTSDADEPFEEVSLKWQGSNDLPSETEFAELINHSSPDSADIDILDPLTWDSDGKYTDVIDAVREASQGNDVRVYQVSRDKTRTEYWVVSHFDGKLIGAKALSVES</sequence>
<protein>
    <submittedName>
        <fullName evidence="1">Uncharacterized protein</fullName>
    </submittedName>
</protein>